<dbReference type="AlphaFoldDB" id="W9G6I9"/>
<dbReference type="EMBL" id="AWSA01000031">
    <property type="protein sequence ID" value="EWT00922.1"/>
    <property type="molecule type" value="Genomic_DNA"/>
</dbReference>
<comment type="subcellular location">
    <subcellularLocation>
        <location evidence="1 10">Cytoplasm</location>
    </subcellularLocation>
</comment>
<dbReference type="eggNOG" id="COG1384">
    <property type="taxonomic scope" value="Bacteria"/>
</dbReference>
<accession>W9G6I9</accession>
<dbReference type="OrthoDB" id="9803151at2"/>
<dbReference type="InterPro" id="IPR020751">
    <property type="entry name" value="aa-tRNA-synth_I_codon-bd_sub2"/>
</dbReference>
<dbReference type="InterPro" id="IPR002904">
    <property type="entry name" value="Lys-tRNA-ligase"/>
</dbReference>
<evidence type="ECO:0000256" key="4">
    <source>
        <dbReference type="ARBA" id="ARBA00022598"/>
    </source>
</evidence>
<comment type="caution">
    <text evidence="10">Lacks conserved residue(s) required for the propagation of feature annotation.</text>
</comment>
<evidence type="ECO:0000256" key="9">
    <source>
        <dbReference type="ARBA" id="ARBA00048573"/>
    </source>
</evidence>
<comment type="similarity">
    <text evidence="2 10">Belongs to the class-I aminoacyl-tRNA synthetase family.</text>
</comment>
<dbReference type="STRING" id="1386089.N865_05755"/>
<evidence type="ECO:0000256" key="10">
    <source>
        <dbReference type="HAMAP-Rule" id="MF_00177"/>
    </source>
</evidence>
<dbReference type="RefSeq" id="WP_034807176.1">
    <property type="nucleotide sequence ID" value="NZ_AWSA01000031.1"/>
</dbReference>
<keyword evidence="8 10" id="KW-0030">Aminoacyl-tRNA synthetase</keyword>
<evidence type="ECO:0000256" key="6">
    <source>
        <dbReference type="ARBA" id="ARBA00022840"/>
    </source>
</evidence>
<evidence type="ECO:0000313" key="12">
    <source>
        <dbReference type="EMBL" id="EWT00922.1"/>
    </source>
</evidence>
<comment type="caution">
    <text evidence="12">The sequence shown here is derived from an EMBL/GenBank/DDBJ whole genome shotgun (WGS) entry which is preliminary data.</text>
</comment>
<evidence type="ECO:0000256" key="8">
    <source>
        <dbReference type="ARBA" id="ARBA00023146"/>
    </source>
</evidence>
<dbReference type="GO" id="GO:0005524">
    <property type="term" value="F:ATP binding"/>
    <property type="evidence" value="ECO:0007669"/>
    <property type="project" value="UniProtKB-UniRule"/>
</dbReference>
<protein>
    <recommendedName>
        <fullName evidence="10">Lysine--tRNA ligase</fullName>
        <ecNumber evidence="10">6.1.1.6</ecNumber>
    </recommendedName>
    <alternativeName>
        <fullName evidence="10">Lysyl-tRNA synthetase</fullName>
        <shortName evidence="10">LysRS</shortName>
    </alternativeName>
</protein>
<sequence length="601" mass="65856">MAEKVVEPAVGPVVEQDWVTRLADEVIAEAQHRAPGEKIVCASGISPSGPIHLGNFRELITPHLVADEIKRRGIDCEHILSWDDFDRFRRVPKNLPGVDESWEQYIGMPLTAVPAPAGSPHASWAEHFKAPLLEAMEATGIEVRQISQTEQYRAGAYREQVLLAMRERVAIDKVLDQYRTLEAAENARQKASGKGKQGKQGGQAAKLTEEQAAAATEAERGSGAATEDDGSQGKAGYYPFKPFCGSCGTDFTTVTAYDDDTHALTYECTKCGHTETVDLDTFTNGKLVWKVDWPMRWAYERVLFEPSGVDHQSPGSSFVVGKDLAPIFGWERPVGPMYAFVGIAGMAKMSSSKGGVPIPTDALEVMEPPVLRWLYARRKPNQSFDVAFGPELQRLYDEWDALARKVEGGTAQAADLAAHLRATSTAAGPLPATPRPMPFRTIASVIDVTQGDEAQAVRILSELDPDNPVTSTDDLRPRLDCAERWMLGYVPAEDRTIVRSEPDTALLGSLDEAQQESLRLLVDGLDEHWSLDGLTHLVYAVPKIQRGIDPEAKVKDPELSAAQRAYFVLLYQLLVGKDTGPRLPTLLLAVGAERVRTLLGH</sequence>
<dbReference type="GO" id="GO:0006430">
    <property type="term" value="P:lysyl-tRNA aminoacylation"/>
    <property type="evidence" value="ECO:0007669"/>
    <property type="project" value="UniProtKB-UniRule"/>
</dbReference>
<feature type="region of interest" description="Disordered" evidence="11">
    <location>
        <begin position="186"/>
        <end position="231"/>
    </location>
</feature>
<keyword evidence="7 10" id="KW-0648">Protein biosynthesis</keyword>
<dbReference type="Gene3D" id="6.10.20.10">
    <property type="entry name" value="Lysine tRNA ligase, stem contact fold domain"/>
    <property type="match status" value="1"/>
</dbReference>
<dbReference type="InterPro" id="IPR042078">
    <property type="entry name" value="Lys-tRNA-ligase_SC_fold"/>
</dbReference>
<dbReference type="Gene3D" id="1.10.10.350">
    <property type="match status" value="1"/>
</dbReference>
<dbReference type="InterPro" id="IPR001412">
    <property type="entry name" value="aa-tRNA-synth_I_CS"/>
</dbReference>
<dbReference type="PATRIC" id="fig|1386089.3.peg.2817"/>
<reference evidence="12 13" key="1">
    <citation type="submission" date="2013-08" db="EMBL/GenBank/DDBJ databases">
        <title>Intrasporangium oryzae NRRL B-24470.</title>
        <authorList>
            <person name="Liu H."/>
            <person name="Wang G."/>
        </authorList>
    </citation>
    <scope>NUCLEOTIDE SEQUENCE [LARGE SCALE GENOMIC DNA]</scope>
    <source>
        <strain evidence="12 13">NRRL B-24470</strain>
    </source>
</reference>
<dbReference type="Gene3D" id="3.40.50.620">
    <property type="entry name" value="HUPs"/>
    <property type="match status" value="2"/>
</dbReference>
<feature type="short sequence motif" description="'HIGH' region" evidence="10">
    <location>
        <begin position="47"/>
        <end position="55"/>
    </location>
</feature>
<dbReference type="GO" id="GO:0000049">
    <property type="term" value="F:tRNA binding"/>
    <property type="evidence" value="ECO:0007669"/>
    <property type="project" value="InterPro"/>
</dbReference>
<keyword evidence="6 10" id="KW-0067">ATP-binding</keyword>
<dbReference type="GO" id="GO:0005737">
    <property type="term" value="C:cytoplasm"/>
    <property type="evidence" value="ECO:0007669"/>
    <property type="project" value="UniProtKB-SubCell"/>
</dbReference>
<organism evidence="12 13">
    <name type="scientific">Intrasporangium oryzae NRRL B-24470</name>
    <dbReference type="NCBI Taxonomy" id="1386089"/>
    <lineage>
        <taxon>Bacteria</taxon>
        <taxon>Bacillati</taxon>
        <taxon>Actinomycetota</taxon>
        <taxon>Actinomycetes</taxon>
        <taxon>Micrococcales</taxon>
        <taxon>Intrasporangiaceae</taxon>
        <taxon>Intrasporangium</taxon>
    </lineage>
</organism>
<comment type="catalytic activity">
    <reaction evidence="9 10">
        <text>tRNA(Lys) + L-lysine + ATP = L-lysyl-tRNA(Lys) + AMP + diphosphate</text>
        <dbReference type="Rhea" id="RHEA:20792"/>
        <dbReference type="Rhea" id="RHEA-COMP:9696"/>
        <dbReference type="Rhea" id="RHEA-COMP:9697"/>
        <dbReference type="ChEBI" id="CHEBI:30616"/>
        <dbReference type="ChEBI" id="CHEBI:32551"/>
        <dbReference type="ChEBI" id="CHEBI:33019"/>
        <dbReference type="ChEBI" id="CHEBI:78442"/>
        <dbReference type="ChEBI" id="CHEBI:78529"/>
        <dbReference type="ChEBI" id="CHEBI:456215"/>
        <dbReference type="EC" id="6.1.1.6"/>
    </reaction>
</comment>
<evidence type="ECO:0000313" key="13">
    <source>
        <dbReference type="Proteomes" id="UP000019489"/>
    </source>
</evidence>
<dbReference type="SUPFAM" id="SSF48163">
    <property type="entry name" value="An anticodon-binding domain of class I aminoacyl-tRNA synthetases"/>
    <property type="match status" value="1"/>
</dbReference>
<evidence type="ECO:0000256" key="7">
    <source>
        <dbReference type="ARBA" id="ARBA00022917"/>
    </source>
</evidence>
<feature type="compositionally biased region" description="Low complexity" evidence="11">
    <location>
        <begin position="202"/>
        <end position="225"/>
    </location>
</feature>
<feature type="short sequence motif" description="'KMSKS' region" evidence="10">
    <location>
        <begin position="348"/>
        <end position="352"/>
    </location>
</feature>
<dbReference type="PANTHER" id="PTHR37940:SF1">
    <property type="entry name" value="LYSINE--TRNA LIGASE"/>
    <property type="match status" value="1"/>
</dbReference>
<dbReference type="NCBIfam" id="TIGR00467">
    <property type="entry name" value="lysS_arch"/>
    <property type="match status" value="1"/>
</dbReference>
<dbReference type="Pfam" id="PF01921">
    <property type="entry name" value="tRNA-synt_1f"/>
    <property type="match status" value="1"/>
</dbReference>
<dbReference type="PROSITE" id="PS00178">
    <property type="entry name" value="AA_TRNA_LIGASE_I"/>
    <property type="match status" value="1"/>
</dbReference>
<gene>
    <name evidence="10" type="primary">lysS</name>
    <name evidence="12" type="ORF">N865_05755</name>
</gene>
<keyword evidence="4 10" id="KW-0436">Ligase</keyword>
<evidence type="ECO:0000256" key="1">
    <source>
        <dbReference type="ARBA" id="ARBA00004496"/>
    </source>
</evidence>
<proteinExistence type="inferred from homology"/>
<dbReference type="Proteomes" id="UP000019489">
    <property type="component" value="Unassembled WGS sequence"/>
</dbReference>
<dbReference type="InterPro" id="IPR014729">
    <property type="entry name" value="Rossmann-like_a/b/a_fold"/>
</dbReference>
<evidence type="ECO:0000256" key="5">
    <source>
        <dbReference type="ARBA" id="ARBA00022741"/>
    </source>
</evidence>
<dbReference type="EC" id="6.1.1.6" evidence="10"/>
<keyword evidence="13" id="KW-1185">Reference proteome</keyword>
<dbReference type="PANTHER" id="PTHR37940">
    <property type="entry name" value="LYSINE--TRNA LIGASE"/>
    <property type="match status" value="1"/>
</dbReference>
<dbReference type="SUPFAM" id="SSF52374">
    <property type="entry name" value="Nucleotidylyl transferase"/>
    <property type="match status" value="1"/>
</dbReference>
<dbReference type="HAMAP" id="MF_00177">
    <property type="entry name" value="Lys_tRNA_synth_class1"/>
    <property type="match status" value="1"/>
</dbReference>
<evidence type="ECO:0000256" key="3">
    <source>
        <dbReference type="ARBA" id="ARBA00022490"/>
    </source>
</evidence>
<evidence type="ECO:0000256" key="11">
    <source>
        <dbReference type="SAM" id="MobiDB-lite"/>
    </source>
</evidence>
<dbReference type="GO" id="GO:0004824">
    <property type="term" value="F:lysine-tRNA ligase activity"/>
    <property type="evidence" value="ECO:0007669"/>
    <property type="project" value="UniProtKB-UniRule"/>
</dbReference>
<name>W9G6I9_9MICO</name>
<evidence type="ECO:0000256" key="2">
    <source>
        <dbReference type="ARBA" id="ARBA00005594"/>
    </source>
</evidence>
<dbReference type="InterPro" id="IPR008925">
    <property type="entry name" value="aa_tRNA-synth_I_cd-bd_sf"/>
</dbReference>
<keyword evidence="3 10" id="KW-0963">Cytoplasm</keyword>
<keyword evidence="5 10" id="KW-0547">Nucleotide-binding</keyword>